<comment type="miscellaneous">
    <text evidence="3">In the RecBCD complex, RecB has a slow 3'-5' helicase, an exonuclease activity and loads RecA onto ssDNA, RecD has a fast 5'-3' helicase activity, while RecC stimulates the ATPase and processivity of the RecB helicase and contributes to recognition of the Chi site.</text>
</comment>
<accession>A0A3S8ZTB4</accession>
<keyword evidence="3" id="KW-0227">DNA damage</keyword>
<dbReference type="GO" id="GO:0043139">
    <property type="term" value="F:5'-3' DNA helicase activity"/>
    <property type="evidence" value="ECO:0007669"/>
    <property type="project" value="UniProtKB-UniRule"/>
</dbReference>
<keyword evidence="3" id="KW-0540">Nuclease</keyword>
<keyword evidence="3" id="KW-0238">DNA-binding</keyword>
<evidence type="ECO:0000256" key="3">
    <source>
        <dbReference type="HAMAP-Rule" id="MF_01487"/>
    </source>
</evidence>
<keyword evidence="1 3" id="KW-0547">Nucleotide-binding</keyword>
<evidence type="ECO:0000259" key="4">
    <source>
        <dbReference type="Pfam" id="PF13538"/>
    </source>
</evidence>
<keyword evidence="3" id="KW-0269">Exonuclease</keyword>
<comment type="similarity">
    <text evidence="3">Belongs to the RecD family.</text>
</comment>
<comment type="function">
    <text evidence="3">A helicase/nuclease that prepares dsDNA breaks (DSB) for recombinational DNA repair. Binds to DSBs and unwinds DNA via a highly rapid and processive ATP-dependent bidirectional helicase activity. Unwinds dsDNA until it encounters a Chi (crossover hotspot instigator) sequence from the 3' direction. Cuts ssDNA a few nucleotides 3' to the Chi site. The properties and activities of the enzyme are changed at Chi. The Chi-altered holoenzyme produces a long 3'-ssDNA overhang and facilitates RecA-binding to the ssDNA for homologous DNA recombination and repair. Holoenzyme degrades any linearized DNA that is unable to undergo homologous recombination. In the holoenzyme this subunit has ssDNA-dependent ATPase and 5'-3' helicase activity. When added to pre-assembled RecBC greatly stimulates nuclease activity and augments holoenzyme processivity. Negatively regulates the RecA-loading ability of RecBCD.</text>
</comment>
<dbReference type="GO" id="GO:0005524">
    <property type="term" value="F:ATP binding"/>
    <property type="evidence" value="ECO:0007669"/>
    <property type="project" value="UniProtKB-UniRule"/>
</dbReference>
<dbReference type="CDD" id="cd17933">
    <property type="entry name" value="DEXSc_RecD-like"/>
    <property type="match status" value="1"/>
</dbReference>
<keyword evidence="6" id="KW-1185">Reference proteome</keyword>
<name>A0A3S8ZTB4_9NEIS</name>
<evidence type="ECO:0000256" key="2">
    <source>
        <dbReference type="ARBA" id="ARBA00022840"/>
    </source>
</evidence>
<keyword evidence="2 3" id="KW-0067">ATP-binding</keyword>
<comment type="subunit">
    <text evidence="3">Heterotrimer of RecB, RecC and RecD. All subunits contribute to DNA-binding.</text>
</comment>
<dbReference type="CDD" id="cd18809">
    <property type="entry name" value="SF1_C_RecD"/>
    <property type="match status" value="1"/>
</dbReference>
<dbReference type="GO" id="GO:0003677">
    <property type="term" value="F:DNA binding"/>
    <property type="evidence" value="ECO:0007669"/>
    <property type="project" value="UniProtKB-UniRule"/>
</dbReference>
<organism evidence="5 6">
    <name type="scientific">Iodobacter ciconiae</name>
    <dbReference type="NCBI Taxonomy" id="2496266"/>
    <lineage>
        <taxon>Bacteria</taxon>
        <taxon>Pseudomonadati</taxon>
        <taxon>Pseudomonadota</taxon>
        <taxon>Betaproteobacteria</taxon>
        <taxon>Neisseriales</taxon>
        <taxon>Chitinibacteraceae</taxon>
        <taxon>Iodobacter</taxon>
    </lineage>
</organism>
<sequence length="586" mass="63109">MPSVLSVVKVFEFFAVFLSVLLQEPPMPDFAFELSRSFERLCGPQSDELRATLAKLCAALAAGHSCIKTAPQNSPLIGRPGEFKPLTQDKDRLYLTRYWWYESQLAKRLRQLAGEKCDVDLARLARLLDELFPASSIQPDLQKVAAAAAVMQKLTVISGGPGTGKTTTVLRILAALQIMGDNTLSIKMAAPTGKAAARMSESVRERKASLAVTPETLAVIPETASTLHRLLGPRPDGSFKHHAANPLALDVLVVDEASMIDLALMAQLVEALPAHARLILLGDKDQLDAVDAGAVFAELCSLKSPDADFIQALKSATGVEISSSKAPASCVGNAVMTLEHSHRFAAGGGIGKLASLVNSGDAKGALALLQPDDLFAEAETELGWQPSSKTLLSRCDQGYAAYWQAVQAGDVDAAFAAFDTFRVLTALREGHTGVMGVNQQLEAHWQAKKFVPENSLWYAGRPVLITQNDYGVQLYNGDIGLTFIENGAPRVAFKGEGNTLRWFSPARLPAHETALALTVHKSQGSEFDEVILLLPDQPHELLSRSLIYTGLTRAKKKVEIWGSNDVLSKAIARQSIRQSGLAAALR</sequence>
<feature type="binding site" evidence="3">
    <location>
        <begin position="159"/>
        <end position="166"/>
    </location>
    <ligand>
        <name>ATP</name>
        <dbReference type="ChEBI" id="CHEBI:30616"/>
    </ligand>
</feature>
<keyword evidence="3" id="KW-0234">DNA repair</keyword>
<evidence type="ECO:0000313" key="5">
    <source>
        <dbReference type="EMBL" id="AZN36750.1"/>
    </source>
</evidence>
<dbReference type="HAMAP" id="MF_01487">
    <property type="entry name" value="RecD"/>
    <property type="match status" value="1"/>
</dbReference>
<dbReference type="GO" id="GO:0016887">
    <property type="term" value="F:ATP hydrolysis activity"/>
    <property type="evidence" value="ECO:0007669"/>
    <property type="project" value="RHEA"/>
</dbReference>
<dbReference type="EC" id="5.6.2.3" evidence="3"/>
<dbReference type="GO" id="GO:0008854">
    <property type="term" value="F:exodeoxyribonuclease V activity"/>
    <property type="evidence" value="ECO:0007669"/>
    <property type="project" value="InterPro"/>
</dbReference>
<dbReference type="SUPFAM" id="SSF52540">
    <property type="entry name" value="P-loop containing nucleoside triphosphate hydrolases"/>
    <property type="match status" value="2"/>
</dbReference>
<comment type="catalytic activity">
    <reaction evidence="3">
        <text>ATP + H2O = ADP + phosphate + H(+)</text>
        <dbReference type="Rhea" id="RHEA:13065"/>
        <dbReference type="ChEBI" id="CHEBI:15377"/>
        <dbReference type="ChEBI" id="CHEBI:15378"/>
        <dbReference type="ChEBI" id="CHEBI:30616"/>
        <dbReference type="ChEBI" id="CHEBI:43474"/>
        <dbReference type="ChEBI" id="CHEBI:456216"/>
        <dbReference type="EC" id="5.6.2.3"/>
    </reaction>
</comment>
<dbReference type="GO" id="GO:0000724">
    <property type="term" value="P:double-strand break repair via homologous recombination"/>
    <property type="evidence" value="ECO:0007669"/>
    <property type="project" value="UniProtKB-UniRule"/>
</dbReference>
<proteinExistence type="inferred from homology"/>
<evidence type="ECO:0000256" key="1">
    <source>
        <dbReference type="ARBA" id="ARBA00022741"/>
    </source>
</evidence>
<dbReference type="InterPro" id="IPR006344">
    <property type="entry name" value="RecD"/>
</dbReference>
<dbReference type="InterPro" id="IPR027785">
    <property type="entry name" value="UvrD-like_helicase_C"/>
</dbReference>
<dbReference type="Proteomes" id="UP000282438">
    <property type="component" value="Chromosome"/>
</dbReference>
<dbReference type="Gene3D" id="3.40.50.300">
    <property type="entry name" value="P-loop containing nucleotide triphosphate hydrolases"/>
    <property type="match status" value="3"/>
</dbReference>
<dbReference type="GO" id="GO:0009338">
    <property type="term" value="C:exodeoxyribonuclease V complex"/>
    <property type="evidence" value="ECO:0007669"/>
    <property type="project" value="InterPro"/>
</dbReference>
<gene>
    <name evidence="3 5" type="primary">recD</name>
    <name evidence="5" type="ORF">EJO50_09760</name>
</gene>
<dbReference type="GO" id="GO:0017116">
    <property type="term" value="F:single-stranded DNA helicase activity"/>
    <property type="evidence" value="ECO:0007669"/>
    <property type="project" value="TreeGrafter"/>
</dbReference>
<dbReference type="AlphaFoldDB" id="A0A3S8ZTB4"/>
<dbReference type="OrthoDB" id="9803432at2"/>
<dbReference type="EMBL" id="CP034433">
    <property type="protein sequence ID" value="AZN36750.1"/>
    <property type="molecule type" value="Genomic_DNA"/>
</dbReference>
<keyword evidence="3" id="KW-0413">Isomerase</keyword>
<dbReference type="Pfam" id="PF13538">
    <property type="entry name" value="UvrD_C_2"/>
    <property type="match status" value="1"/>
</dbReference>
<dbReference type="InterPro" id="IPR050534">
    <property type="entry name" value="Coronavir_polyprotein_1ab"/>
</dbReference>
<dbReference type="NCBIfam" id="TIGR01447">
    <property type="entry name" value="recD"/>
    <property type="match status" value="1"/>
</dbReference>
<dbReference type="Pfam" id="PF13245">
    <property type="entry name" value="AAA_19"/>
    <property type="match status" value="1"/>
</dbReference>
<dbReference type="PANTHER" id="PTHR43788">
    <property type="entry name" value="DNA2/NAM7 HELICASE FAMILY MEMBER"/>
    <property type="match status" value="1"/>
</dbReference>
<feature type="domain" description="UvrD-like helicase C-terminal" evidence="4">
    <location>
        <begin position="514"/>
        <end position="558"/>
    </location>
</feature>
<protein>
    <recommendedName>
        <fullName evidence="3">RecBCD enzyme subunit RecD</fullName>
        <ecNumber evidence="3">5.6.2.3</ecNumber>
    </recommendedName>
    <alternativeName>
        <fullName evidence="3">DNA 5'-3' helicase subunit RecD</fullName>
    </alternativeName>
    <alternativeName>
        <fullName evidence="3">Exonuclease V subunit RecD</fullName>
        <shortName evidence="3">ExoV subunit RecD</shortName>
    </alternativeName>
    <alternativeName>
        <fullName evidence="3">Helicase/nuclease RecBCD subunit RecD</fullName>
    </alternativeName>
</protein>
<keyword evidence="3" id="KW-0347">Helicase</keyword>
<reference evidence="5 6" key="1">
    <citation type="submission" date="2018-12" db="EMBL/GenBank/DDBJ databases">
        <title>Complete genome sequence of Iodobacter sp. H11R3.</title>
        <authorList>
            <person name="Bae J.-W."/>
        </authorList>
    </citation>
    <scope>NUCLEOTIDE SEQUENCE [LARGE SCALE GENOMIC DNA]</scope>
    <source>
        <strain evidence="5 6">H11R3</strain>
    </source>
</reference>
<dbReference type="InterPro" id="IPR027417">
    <property type="entry name" value="P-loop_NTPase"/>
</dbReference>
<dbReference type="KEGG" id="iod:EJO50_09760"/>
<dbReference type="PANTHER" id="PTHR43788:SF6">
    <property type="entry name" value="DNA HELICASE B"/>
    <property type="match status" value="1"/>
</dbReference>
<evidence type="ECO:0000313" key="6">
    <source>
        <dbReference type="Proteomes" id="UP000282438"/>
    </source>
</evidence>
<keyword evidence="3 5" id="KW-0378">Hydrolase</keyword>